<gene>
    <name evidence="1" type="ORF">CURHAP_LOCUS49512</name>
</gene>
<protein>
    <submittedName>
        <fullName evidence="1">Uncharacterized protein</fullName>
    </submittedName>
</protein>
<evidence type="ECO:0000313" key="1">
    <source>
        <dbReference type="EMBL" id="CAB4289875.1"/>
    </source>
</evidence>
<proteinExistence type="predicted"/>
<reference evidence="1 2" key="1">
    <citation type="submission" date="2020-05" db="EMBL/GenBank/DDBJ databases">
        <authorList>
            <person name="Campoy J."/>
            <person name="Schneeberger K."/>
            <person name="Spophaly S."/>
        </authorList>
    </citation>
    <scope>NUCLEOTIDE SEQUENCE [LARGE SCALE GENOMIC DNA]</scope>
    <source>
        <strain evidence="1">PruArmRojPasFocal</strain>
    </source>
</reference>
<name>A0A6J5VRA2_PRUAR</name>
<organism evidence="1 2">
    <name type="scientific">Prunus armeniaca</name>
    <name type="common">Apricot</name>
    <name type="synonym">Armeniaca vulgaris</name>
    <dbReference type="NCBI Taxonomy" id="36596"/>
    <lineage>
        <taxon>Eukaryota</taxon>
        <taxon>Viridiplantae</taxon>
        <taxon>Streptophyta</taxon>
        <taxon>Embryophyta</taxon>
        <taxon>Tracheophyta</taxon>
        <taxon>Spermatophyta</taxon>
        <taxon>Magnoliopsida</taxon>
        <taxon>eudicotyledons</taxon>
        <taxon>Gunneridae</taxon>
        <taxon>Pentapetalae</taxon>
        <taxon>rosids</taxon>
        <taxon>fabids</taxon>
        <taxon>Rosales</taxon>
        <taxon>Rosaceae</taxon>
        <taxon>Amygdaloideae</taxon>
        <taxon>Amygdaleae</taxon>
        <taxon>Prunus</taxon>
    </lineage>
</organism>
<accession>A0A6J5VRA2</accession>
<dbReference type="AlphaFoldDB" id="A0A6J5VRA2"/>
<dbReference type="Proteomes" id="UP000507222">
    <property type="component" value="Unassembled WGS sequence"/>
</dbReference>
<dbReference type="EMBL" id="CAEKDK010000008">
    <property type="protein sequence ID" value="CAB4289875.1"/>
    <property type="molecule type" value="Genomic_DNA"/>
</dbReference>
<evidence type="ECO:0000313" key="2">
    <source>
        <dbReference type="Proteomes" id="UP000507222"/>
    </source>
</evidence>
<sequence length="71" mass="7954">MVNVNFPRPDQLRQRLNLCGSAKAAAERRAREFPADPKARGKAKMYPEVAKVPETKFSTKEEPPKAIILCS</sequence>